<dbReference type="EMBL" id="JAVRJZ010000005">
    <property type="protein sequence ID" value="KAK2722031.1"/>
    <property type="molecule type" value="Genomic_DNA"/>
</dbReference>
<feature type="domain" description="Integrase catalytic" evidence="2">
    <location>
        <begin position="2"/>
        <end position="114"/>
    </location>
</feature>
<gene>
    <name evidence="3" type="ORF">QYM36_002552</name>
</gene>
<dbReference type="AlphaFoldDB" id="A0AA88I8X1"/>
<comment type="caution">
    <text evidence="3">The sequence shown here is derived from an EMBL/GenBank/DDBJ whole genome shotgun (WGS) entry which is preliminary data.</text>
</comment>
<feature type="compositionally biased region" description="Basic residues" evidence="1">
    <location>
        <begin position="256"/>
        <end position="266"/>
    </location>
</feature>
<proteinExistence type="predicted"/>
<dbReference type="InterPro" id="IPR001584">
    <property type="entry name" value="Integrase_cat-core"/>
</dbReference>
<evidence type="ECO:0000259" key="2">
    <source>
        <dbReference type="PROSITE" id="PS50994"/>
    </source>
</evidence>
<evidence type="ECO:0000313" key="3">
    <source>
        <dbReference type="EMBL" id="KAK2722031.1"/>
    </source>
</evidence>
<evidence type="ECO:0000313" key="4">
    <source>
        <dbReference type="Proteomes" id="UP001187531"/>
    </source>
</evidence>
<dbReference type="GO" id="GO:0015074">
    <property type="term" value="P:DNA integration"/>
    <property type="evidence" value="ECO:0007669"/>
    <property type="project" value="InterPro"/>
</dbReference>
<dbReference type="PROSITE" id="PS50994">
    <property type="entry name" value="INTEGRASE"/>
    <property type="match status" value="1"/>
</dbReference>
<feature type="compositionally biased region" description="Polar residues" evidence="1">
    <location>
        <begin position="223"/>
        <end position="242"/>
    </location>
</feature>
<dbReference type="InterPro" id="IPR036397">
    <property type="entry name" value="RNaseH_sf"/>
</dbReference>
<feature type="region of interest" description="Disordered" evidence="1">
    <location>
        <begin position="223"/>
        <end position="266"/>
    </location>
</feature>
<reference evidence="3" key="1">
    <citation type="submission" date="2023-07" db="EMBL/GenBank/DDBJ databases">
        <title>Chromosome-level genome assembly of Artemia franciscana.</title>
        <authorList>
            <person name="Jo E."/>
        </authorList>
    </citation>
    <scope>NUCLEOTIDE SEQUENCE</scope>
    <source>
        <tissue evidence="3">Whole body</tissue>
    </source>
</reference>
<sequence length="266" mass="29871">MSSAIEDLIWNCKTCRKLSGDNQKEPLIQHQYQSILGNISPFIEIDQVNPVTSEKTIKKLKARSTRYGIPEKIQSNNGPQFTSDEFQIFFKKWDIQHVTSSPNFPQSNDHAEKAVDIAGRIINQCQEARKQNYDKGSKDLTKLKDNQPISVKLSKEDARWTKGIVMSCVAPRSHLIHAENVTTGDVELPPEIQPASPHISYPGVPVLKTQENNGTKQIFQDSSYRTQIAPTPPSQIDSNNGSREGLSQPHTTRTGRVVKPRKVMDV</sequence>
<dbReference type="InterPro" id="IPR012337">
    <property type="entry name" value="RNaseH-like_sf"/>
</dbReference>
<dbReference type="SUPFAM" id="SSF53098">
    <property type="entry name" value="Ribonuclease H-like"/>
    <property type="match status" value="1"/>
</dbReference>
<protein>
    <recommendedName>
        <fullName evidence="2">Integrase catalytic domain-containing protein</fullName>
    </recommendedName>
</protein>
<evidence type="ECO:0000256" key="1">
    <source>
        <dbReference type="SAM" id="MobiDB-lite"/>
    </source>
</evidence>
<dbReference type="Gene3D" id="3.30.420.10">
    <property type="entry name" value="Ribonuclease H-like superfamily/Ribonuclease H"/>
    <property type="match status" value="1"/>
</dbReference>
<dbReference type="Proteomes" id="UP001187531">
    <property type="component" value="Unassembled WGS sequence"/>
</dbReference>
<dbReference type="InterPro" id="IPR050951">
    <property type="entry name" value="Retrovirus_Pol_polyprotein"/>
</dbReference>
<dbReference type="PANTHER" id="PTHR37984:SF8">
    <property type="entry name" value="CCHC-TYPE DOMAIN-CONTAINING PROTEIN"/>
    <property type="match status" value="1"/>
</dbReference>
<organism evidence="3 4">
    <name type="scientific">Artemia franciscana</name>
    <name type="common">Brine shrimp</name>
    <name type="synonym">Artemia sanfranciscana</name>
    <dbReference type="NCBI Taxonomy" id="6661"/>
    <lineage>
        <taxon>Eukaryota</taxon>
        <taxon>Metazoa</taxon>
        <taxon>Ecdysozoa</taxon>
        <taxon>Arthropoda</taxon>
        <taxon>Crustacea</taxon>
        <taxon>Branchiopoda</taxon>
        <taxon>Anostraca</taxon>
        <taxon>Artemiidae</taxon>
        <taxon>Artemia</taxon>
    </lineage>
</organism>
<keyword evidence="4" id="KW-1185">Reference proteome</keyword>
<dbReference type="PANTHER" id="PTHR37984">
    <property type="entry name" value="PROTEIN CBG26694"/>
    <property type="match status" value="1"/>
</dbReference>
<accession>A0AA88I8X1</accession>
<name>A0AA88I8X1_ARTSF</name>
<dbReference type="GO" id="GO:0003676">
    <property type="term" value="F:nucleic acid binding"/>
    <property type="evidence" value="ECO:0007669"/>
    <property type="project" value="InterPro"/>
</dbReference>